<keyword evidence="8" id="KW-1185">Reference proteome</keyword>
<evidence type="ECO:0000313" key="8">
    <source>
        <dbReference type="Proteomes" id="UP001156690"/>
    </source>
</evidence>
<evidence type="ECO:0000313" key="7">
    <source>
        <dbReference type="EMBL" id="GLQ73601.1"/>
    </source>
</evidence>
<dbReference type="Pfam" id="PF03649">
    <property type="entry name" value="UPF0014"/>
    <property type="match status" value="1"/>
</dbReference>
<dbReference type="RefSeq" id="WP_126609472.1">
    <property type="nucleotide sequence ID" value="NZ_AP025144.1"/>
</dbReference>
<keyword evidence="3 6" id="KW-0812">Transmembrane</keyword>
<gene>
    <name evidence="7" type="primary">ybbM</name>
    <name evidence="7" type="ORF">GCM10007932_29610</name>
</gene>
<evidence type="ECO:0000256" key="1">
    <source>
        <dbReference type="ARBA" id="ARBA00004141"/>
    </source>
</evidence>
<reference evidence="8" key="1">
    <citation type="journal article" date="2019" name="Int. J. Syst. Evol. Microbiol.">
        <title>The Global Catalogue of Microorganisms (GCM) 10K type strain sequencing project: providing services to taxonomists for standard genome sequencing and annotation.</title>
        <authorList>
            <consortium name="The Broad Institute Genomics Platform"/>
            <consortium name="The Broad Institute Genome Sequencing Center for Infectious Disease"/>
            <person name="Wu L."/>
            <person name="Ma J."/>
        </authorList>
    </citation>
    <scope>NUCLEOTIDE SEQUENCE [LARGE SCALE GENOMIC DNA]</scope>
    <source>
        <strain evidence="8">NBRC 15640</strain>
    </source>
</reference>
<keyword evidence="5 6" id="KW-0472">Membrane</keyword>
<evidence type="ECO:0000256" key="4">
    <source>
        <dbReference type="ARBA" id="ARBA00022989"/>
    </source>
</evidence>
<dbReference type="GO" id="GO:0005886">
    <property type="term" value="C:plasma membrane"/>
    <property type="evidence" value="ECO:0007669"/>
    <property type="project" value="TreeGrafter"/>
</dbReference>
<evidence type="ECO:0000256" key="2">
    <source>
        <dbReference type="ARBA" id="ARBA00005268"/>
    </source>
</evidence>
<name>A0AAV5NSJ4_9VIBR</name>
<accession>A0AAV5NSJ4</accession>
<evidence type="ECO:0000256" key="5">
    <source>
        <dbReference type="ARBA" id="ARBA00023136"/>
    </source>
</evidence>
<feature type="transmembrane region" description="Helical" evidence="6">
    <location>
        <begin position="224"/>
        <end position="246"/>
    </location>
</feature>
<protein>
    <submittedName>
        <fullName evidence="7">ABC transporter permease</fullName>
    </submittedName>
</protein>
<comment type="similarity">
    <text evidence="2">Belongs to the UPF0014 family.</text>
</comment>
<comment type="subcellular location">
    <subcellularLocation>
        <location evidence="1">Membrane</location>
        <topology evidence="1">Multi-pass membrane protein</topology>
    </subcellularLocation>
</comment>
<keyword evidence="4 6" id="KW-1133">Transmembrane helix</keyword>
<dbReference type="InterPro" id="IPR005226">
    <property type="entry name" value="UPF0014_fam"/>
</dbReference>
<feature type="transmembrane region" description="Helical" evidence="6">
    <location>
        <begin position="6"/>
        <end position="25"/>
    </location>
</feature>
<dbReference type="AlphaFoldDB" id="A0AAV5NSJ4"/>
<organism evidence="7 8">
    <name type="scientific">Vibrio penaeicida</name>
    <dbReference type="NCBI Taxonomy" id="104609"/>
    <lineage>
        <taxon>Bacteria</taxon>
        <taxon>Pseudomonadati</taxon>
        <taxon>Pseudomonadota</taxon>
        <taxon>Gammaproteobacteria</taxon>
        <taxon>Vibrionales</taxon>
        <taxon>Vibrionaceae</taxon>
        <taxon>Vibrio</taxon>
    </lineage>
</organism>
<feature type="transmembrane region" description="Helical" evidence="6">
    <location>
        <begin position="61"/>
        <end position="83"/>
    </location>
</feature>
<proteinExistence type="inferred from homology"/>
<dbReference type="PANTHER" id="PTHR30028:SF0">
    <property type="entry name" value="PROTEIN ALUMINUM SENSITIVE 3"/>
    <property type="match status" value="1"/>
</dbReference>
<feature type="transmembrane region" description="Helical" evidence="6">
    <location>
        <begin position="190"/>
        <end position="212"/>
    </location>
</feature>
<dbReference type="EMBL" id="BSNX01000037">
    <property type="protein sequence ID" value="GLQ73601.1"/>
    <property type="molecule type" value="Genomic_DNA"/>
</dbReference>
<evidence type="ECO:0000256" key="3">
    <source>
        <dbReference type="ARBA" id="ARBA00022692"/>
    </source>
</evidence>
<feature type="transmembrane region" description="Helical" evidence="6">
    <location>
        <begin position="37"/>
        <end position="55"/>
    </location>
</feature>
<feature type="transmembrane region" description="Helical" evidence="6">
    <location>
        <begin position="123"/>
        <end position="147"/>
    </location>
</feature>
<dbReference type="Proteomes" id="UP001156690">
    <property type="component" value="Unassembled WGS sequence"/>
</dbReference>
<feature type="transmembrane region" description="Helical" evidence="6">
    <location>
        <begin position="95"/>
        <end position="117"/>
    </location>
</feature>
<dbReference type="PANTHER" id="PTHR30028">
    <property type="entry name" value="UPF0014 INNER MEMBRANE PROTEIN YBBM-RELATED"/>
    <property type="match status" value="1"/>
</dbReference>
<sequence length="262" mass="28581">MQESIDIGWAFLLLFSLTLCIPLYINRHFQLGLAKDTLISVSRMCLQLILVGAYLEFVFELNSLLLNIFWVLIMASIGTSAIIDKAKLPLKPLFLPVLSGLLIGLSPIIIVLCVVIVQPTPVYSSQYVIPLCGMLIGNSMNANIIMLQNLFSAFKEREGEYHAALSLGASPTYASLPFVRTAMQKAWSPILASMATIGLVTLPGMMTGQILGGTSPLVAIKYQLIIMIAIFVMMTISLSLSTKLGLRSVLSKEGRVLVSTKR</sequence>
<comment type="caution">
    <text evidence="7">The sequence shown here is derived from an EMBL/GenBank/DDBJ whole genome shotgun (WGS) entry which is preliminary data.</text>
</comment>
<evidence type="ECO:0000256" key="6">
    <source>
        <dbReference type="SAM" id="Phobius"/>
    </source>
</evidence>